<proteinExistence type="predicted"/>
<protein>
    <submittedName>
        <fullName evidence="1">Uncharacterized protein</fullName>
    </submittedName>
</protein>
<dbReference type="RefSeq" id="WP_345632765.1">
    <property type="nucleotide sequence ID" value="NZ_BAABJQ010000014.1"/>
</dbReference>
<reference evidence="2" key="1">
    <citation type="journal article" date="2019" name="Int. J. Syst. Evol. Microbiol.">
        <title>The Global Catalogue of Microorganisms (GCM) 10K type strain sequencing project: providing services to taxonomists for standard genome sequencing and annotation.</title>
        <authorList>
            <consortium name="The Broad Institute Genomics Platform"/>
            <consortium name="The Broad Institute Genome Sequencing Center for Infectious Disease"/>
            <person name="Wu L."/>
            <person name="Ma J."/>
        </authorList>
    </citation>
    <scope>NUCLEOTIDE SEQUENCE [LARGE SCALE GENOMIC DNA]</scope>
    <source>
        <strain evidence="2">JCM 18304</strain>
    </source>
</reference>
<evidence type="ECO:0000313" key="1">
    <source>
        <dbReference type="EMBL" id="GAA5190652.1"/>
    </source>
</evidence>
<organism evidence="1 2">
    <name type="scientific">Rugosimonospora acidiphila</name>
    <dbReference type="NCBI Taxonomy" id="556531"/>
    <lineage>
        <taxon>Bacteria</taxon>
        <taxon>Bacillati</taxon>
        <taxon>Actinomycetota</taxon>
        <taxon>Actinomycetes</taxon>
        <taxon>Micromonosporales</taxon>
        <taxon>Micromonosporaceae</taxon>
        <taxon>Rugosimonospora</taxon>
    </lineage>
</organism>
<keyword evidence="2" id="KW-1185">Reference proteome</keyword>
<comment type="caution">
    <text evidence="1">The sequence shown here is derived from an EMBL/GenBank/DDBJ whole genome shotgun (WGS) entry which is preliminary data.</text>
</comment>
<sequence>MTGTASTGLAVARYEVFGNWSLRNTKRSPSSCARKLTSLALGESPSRTIRPTPDGGAVLVSMVAVTVTLVAPDRSLCRKVPPSAALQMLYPVVTIRYVPPSSVTKPPPGAPADQNGAPYWYAPMDGFGSV</sequence>
<name>A0ABP9S5I1_9ACTN</name>
<gene>
    <name evidence="1" type="ORF">GCM10023322_46320</name>
</gene>
<accession>A0ABP9S5I1</accession>
<dbReference type="EMBL" id="BAABJQ010000014">
    <property type="protein sequence ID" value="GAA5190652.1"/>
    <property type="molecule type" value="Genomic_DNA"/>
</dbReference>
<dbReference type="Proteomes" id="UP001501570">
    <property type="component" value="Unassembled WGS sequence"/>
</dbReference>
<evidence type="ECO:0000313" key="2">
    <source>
        <dbReference type="Proteomes" id="UP001501570"/>
    </source>
</evidence>